<protein>
    <submittedName>
        <fullName evidence="1">Uncharacterized protein</fullName>
    </submittedName>
</protein>
<dbReference type="Proteomes" id="UP000784294">
    <property type="component" value="Unassembled WGS sequence"/>
</dbReference>
<reference evidence="1" key="1">
    <citation type="submission" date="2018-11" db="EMBL/GenBank/DDBJ databases">
        <authorList>
            <consortium name="Pathogen Informatics"/>
        </authorList>
    </citation>
    <scope>NUCLEOTIDE SEQUENCE</scope>
</reference>
<dbReference type="OrthoDB" id="7760980at2759"/>
<evidence type="ECO:0000313" key="2">
    <source>
        <dbReference type="Proteomes" id="UP000784294"/>
    </source>
</evidence>
<dbReference type="EMBL" id="CAAALY010032705">
    <property type="protein sequence ID" value="VEL17457.1"/>
    <property type="molecule type" value="Genomic_DNA"/>
</dbReference>
<proteinExistence type="predicted"/>
<sequence>MLELAESILKLAERCRGLETEEEKVLPFYTSTLTPEEEKAIFESIEADGNTDIIKARDFSVAFSHTFWSHFKRYLPTR</sequence>
<gene>
    <name evidence="1" type="ORF">PXEA_LOCUS10897</name>
</gene>
<keyword evidence="2" id="KW-1185">Reference proteome</keyword>
<accession>A0A448WQ97</accession>
<name>A0A448WQ97_9PLAT</name>
<dbReference type="AlphaFoldDB" id="A0A448WQ97"/>
<comment type="caution">
    <text evidence="1">The sequence shown here is derived from an EMBL/GenBank/DDBJ whole genome shotgun (WGS) entry which is preliminary data.</text>
</comment>
<evidence type="ECO:0000313" key="1">
    <source>
        <dbReference type="EMBL" id="VEL17457.1"/>
    </source>
</evidence>
<organism evidence="1 2">
    <name type="scientific">Protopolystoma xenopodis</name>
    <dbReference type="NCBI Taxonomy" id="117903"/>
    <lineage>
        <taxon>Eukaryota</taxon>
        <taxon>Metazoa</taxon>
        <taxon>Spiralia</taxon>
        <taxon>Lophotrochozoa</taxon>
        <taxon>Platyhelminthes</taxon>
        <taxon>Monogenea</taxon>
        <taxon>Polyopisthocotylea</taxon>
        <taxon>Polystomatidea</taxon>
        <taxon>Polystomatidae</taxon>
        <taxon>Protopolystoma</taxon>
    </lineage>
</organism>